<gene>
    <name evidence="2" type="ORF">AArcS_1456</name>
</gene>
<name>A0A897MUP1_9EURY</name>
<evidence type="ECO:0000313" key="2">
    <source>
        <dbReference type="EMBL" id="QSG02669.1"/>
    </source>
</evidence>
<dbReference type="RefSeq" id="WP_238479812.1">
    <property type="nucleotide sequence ID" value="NZ_CP064786.1"/>
</dbReference>
<dbReference type="Proteomes" id="UP000663586">
    <property type="component" value="Chromosome"/>
</dbReference>
<keyword evidence="1" id="KW-1133">Transmembrane helix</keyword>
<dbReference type="KEGG" id="hara:AArcS_1456"/>
<evidence type="ECO:0000313" key="3">
    <source>
        <dbReference type="Proteomes" id="UP000663586"/>
    </source>
</evidence>
<proteinExistence type="predicted"/>
<feature type="transmembrane region" description="Helical" evidence="1">
    <location>
        <begin position="21"/>
        <end position="44"/>
    </location>
</feature>
<evidence type="ECO:0000256" key="1">
    <source>
        <dbReference type="SAM" id="Phobius"/>
    </source>
</evidence>
<dbReference type="AlphaFoldDB" id="A0A897MUP1"/>
<sequence>MSRNTETAEEEEANATDSESLLLYHLIGWGISAIVLISVIYAVLVTPPVGSLPHDWFGPLGLGGQIGVWLSPVSRTALRAVIGLTVLCIVVTGVIKLGMRLKSRVGDE</sequence>
<reference evidence="2" key="1">
    <citation type="submission" date="2020-11" db="EMBL/GenBank/DDBJ databases">
        <title>Carbohydrate-dependent, anaerobic sulfur respiration: A novel catabolism in halophilic archaea.</title>
        <authorList>
            <person name="Sorokin D.Y."/>
            <person name="Messina E."/>
            <person name="Smedile F."/>
            <person name="La Cono V."/>
            <person name="Hallsworth J.E."/>
            <person name="Yakimov M.M."/>
        </authorList>
    </citation>
    <scope>NUCLEOTIDE SEQUENCE</scope>
    <source>
        <strain evidence="2">AArc-S</strain>
    </source>
</reference>
<organism evidence="2 3">
    <name type="scientific">Natranaeroarchaeum sulfidigenes</name>
    <dbReference type="NCBI Taxonomy" id="2784880"/>
    <lineage>
        <taxon>Archaea</taxon>
        <taxon>Methanobacteriati</taxon>
        <taxon>Methanobacteriota</taxon>
        <taxon>Stenosarchaea group</taxon>
        <taxon>Halobacteria</taxon>
        <taxon>Halobacteriales</taxon>
        <taxon>Natronoarchaeaceae</taxon>
        <taxon>Natranaeroarchaeum</taxon>
    </lineage>
</organism>
<keyword evidence="3" id="KW-1185">Reference proteome</keyword>
<feature type="transmembrane region" description="Helical" evidence="1">
    <location>
        <begin position="77"/>
        <end position="95"/>
    </location>
</feature>
<accession>A0A897MUP1</accession>
<dbReference type="EMBL" id="CP064786">
    <property type="protein sequence ID" value="QSG02669.1"/>
    <property type="molecule type" value="Genomic_DNA"/>
</dbReference>
<keyword evidence="1" id="KW-0472">Membrane</keyword>
<protein>
    <submittedName>
        <fullName evidence="2">Uncharacterized protein</fullName>
    </submittedName>
</protein>
<keyword evidence="1" id="KW-0812">Transmembrane</keyword>
<dbReference type="GeneID" id="70684839"/>